<gene>
    <name evidence="1" type="primary">UL130</name>
    <name evidence="1" type="ORF">CCMVgp107</name>
</gene>
<keyword evidence="3" id="KW-1185">Reference proteome</keyword>
<protein>
    <submittedName>
        <fullName evidence="1">Envelope glycoprotein UL130</fullName>
    </submittedName>
</protein>
<evidence type="ECO:0000313" key="3">
    <source>
        <dbReference type="Proteomes" id="UP000099188"/>
    </source>
</evidence>
<dbReference type="KEGG" id="vg:935526"/>
<evidence type="ECO:0000313" key="1">
    <source>
        <dbReference type="EMBL" id="AAM00755.1"/>
    </source>
</evidence>
<dbReference type="InterPro" id="IPR021038">
    <property type="entry name" value="Herpes_UL130_cytomegalovirus"/>
</dbReference>
<dbReference type="GeneID" id="935526"/>
<keyword evidence="1" id="KW-0946">Virion</keyword>
<sequence>MHLRCCRRYCHRRRARDPLTLLLSCAFFLSFLPLTSAECDEDRSPPKSTAASSWSQLTLQEASSPSSWSAFTAYLKTQQAASLYCPLTFPSPPRRLSEFTRYHEVPGGPSCNNETLVLLYNRDGQTLIERPSPWVKKVTWYLSGRDHPVFQRFAKTASTANDGNVQIRTDDAKVFGSHMVPKQTKLLRFVINDGTRYEMCIMKLETWAHVFRDYSVAFQTRLTFTQANNQTYSYCTHPNLLV</sequence>
<reference evidence="2" key="2">
    <citation type="submission" date="2021-05" db="EMBL/GenBank/DDBJ databases">
        <title>Cloning and multi-omic analysis of chimpanzee cytomegalovirus: a resource for comparative functional genomics.</title>
        <authorList>
            <person name="Phan Q.V."/>
        </authorList>
    </citation>
    <scope>NUCLEOTIDE SEQUENCE</scope>
    <source>
        <strain evidence="2">Heberling</strain>
    </source>
</reference>
<dbReference type="RefSeq" id="NP_612749.1">
    <property type="nucleotide sequence ID" value="NC_003521.1"/>
</dbReference>
<proteinExistence type="predicted"/>
<reference evidence="1 3" key="1">
    <citation type="journal article" date="2003" name="J. Gen. Virol.">
        <title>The human cytomegalovirus genome revisited: comparison with the chimpanzee cytomegalovirus genome.</title>
        <authorList>
            <person name="Davison A.J."/>
            <person name="Dolan A."/>
            <person name="Akter P."/>
            <person name="Addison C."/>
            <person name="Dargan D.J."/>
            <person name="Alcendor D.J."/>
            <person name="McGeoch D.J."/>
            <person name="Hayward G.S."/>
        </authorList>
    </citation>
    <scope>NUCLEOTIDE SEQUENCE [LARGE SCALE GENOMIC DNA]</scope>
    <source>
        <strain evidence="1">Heberling</strain>
    </source>
</reference>
<dbReference type="Pfam" id="PF11668">
    <property type="entry name" value="Gp_UL130"/>
    <property type="match status" value="1"/>
</dbReference>
<dbReference type="OrthoDB" id="25138at10239"/>
<name>Q8QRY3_9BETA</name>
<dbReference type="EMBL" id="MZ151943">
    <property type="protein sequence ID" value="QXV67868.1"/>
    <property type="molecule type" value="Genomic_DNA"/>
</dbReference>
<organism evidence="1 3">
    <name type="scientific">Panine betaherpesvirus 2</name>
    <name type="common">Chimpanzee cytomegalovirus</name>
    <dbReference type="NCBI Taxonomy" id="188763"/>
    <lineage>
        <taxon>Viruses</taxon>
        <taxon>Duplodnaviria</taxon>
        <taxon>Heunggongvirae</taxon>
        <taxon>Peploviricota</taxon>
        <taxon>Herviviricetes</taxon>
        <taxon>Herpesvirales</taxon>
        <taxon>Orthoherpesviridae</taxon>
        <taxon>Betaherpesvirinae</taxon>
        <taxon>Cytomegalovirus</taxon>
        <taxon>Cytomegalovirus paninebeta2</taxon>
    </lineage>
</organism>
<keyword evidence="1" id="KW-0261">Viral envelope protein</keyword>
<dbReference type="EMBL" id="AF480884">
    <property type="protein sequence ID" value="AAM00755.1"/>
    <property type="molecule type" value="Genomic_DNA"/>
</dbReference>
<accession>Q8QRY3</accession>
<dbReference type="GO" id="GO:0019031">
    <property type="term" value="C:viral envelope"/>
    <property type="evidence" value="ECO:0007669"/>
    <property type="project" value="UniProtKB-KW"/>
</dbReference>
<dbReference type="Proteomes" id="UP000099188">
    <property type="component" value="Segment"/>
</dbReference>
<evidence type="ECO:0000313" key="2">
    <source>
        <dbReference type="EMBL" id="QXV67868.1"/>
    </source>
</evidence>